<dbReference type="InterPro" id="IPR017937">
    <property type="entry name" value="Thioredoxin_CS"/>
</dbReference>
<sequence>MRTFLSAVLYTALAFGANTAFGADIADLRDGSMMKLAVHEAPVEVSAATFTDRDGGEHALADWKGKITLVNFWAVWCAPCRKELPALDALNRDLGGDAFEVVTIAAGRNALPGITRLFDEVGVKTLPVYLDPKLKLSREMGVMGLPVSILLDRDGREIARMSGDAEWDSDSARAIVAALTGDAG</sequence>
<dbReference type="GO" id="GO:0015036">
    <property type="term" value="F:disulfide oxidoreductase activity"/>
    <property type="evidence" value="ECO:0007669"/>
    <property type="project" value="UniProtKB-ARBA"/>
</dbReference>
<dbReference type="Pfam" id="PF08534">
    <property type="entry name" value="Redoxin"/>
    <property type="match status" value="1"/>
</dbReference>
<dbReference type="PROSITE" id="PS51352">
    <property type="entry name" value="THIOREDOXIN_2"/>
    <property type="match status" value="1"/>
</dbReference>
<evidence type="ECO:0000313" key="7">
    <source>
        <dbReference type="Proteomes" id="UP000238338"/>
    </source>
</evidence>
<evidence type="ECO:0000256" key="2">
    <source>
        <dbReference type="ARBA" id="ARBA00022748"/>
    </source>
</evidence>
<feature type="domain" description="Thioredoxin" evidence="5">
    <location>
        <begin position="39"/>
        <end position="181"/>
    </location>
</feature>
<dbReference type="AlphaFoldDB" id="A0A2S8S5V5"/>
<dbReference type="InterPro" id="IPR013766">
    <property type="entry name" value="Thioredoxin_domain"/>
</dbReference>
<keyword evidence="4" id="KW-0732">Signal</keyword>
<dbReference type="InterPro" id="IPR036249">
    <property type="entry name" value="Thioredoxin-like_sf"/>
</dbReference>
<dbReference type="PANTHER" id="PTHR42852">
    <property type="entry name" value="THIOL:DISULFIDE INTERCHANGE PROTEIN DSBE"/>
    <property type="match status" value="1"/>
</dbReference>
<gene>
    <name evidence="6" type="ORF">LX70_02427</name>
</gene>
<keyword evidence="3" id="KW-0676">Redox-active center</keyword>
<dbReference type="OrthoDB" id="9799347at2"/>
<dbReference type="PANTHER" id="PTHR42852:SF13">
    <property type="entry name" value="PROTEIN DIPZ"/>
    <property type="match status" value="1"/>
</dbReference>
<dbReference type="GO" id="GO:0016853">
    <property type="term" value="F:isomerase activity"/>
    <property type="evidence" value="ECO:0007669"/>
    <property type="project" value="UniProtKB-KW"/>
</dbReference>
<name>A0A2S8S5V5_9RHOB</name>
<dbReference type="EMBL" id="PVEP01000005">
    <property type="protein sequence ID" value="PQV56163.1"/>
    <property type="molecule type" value="Genomic_DNA"/>
</dbReference>
<comment type="subcellular location">
    <subcellularLocation>
        <location evidence="1">Cell envelope</location>
    </subcellularLocation>
</comment>
<evidence type="ECO:0000256" key="3">
    <source>
        <dbReference type="ARBA" id="ARBA00023284"/>
    </source>
</evidence>
<dbReference type="RefSeq" id="WP_105515033.1">
    <property type="nucleotide sequence ID" value="NZ_PVEP01000005.1"/>
</dbReference>
<evidence type="ECO:0000256" key="4">
    <source>
        <dbReference type="SAM" id="SignalP"/>
    </source>
</evidence>
<dbReference type="CDD" id="cd02966">
    <property type="entry name" value="TlpA_like_family"/>
    <property type="match status" value="1"/>
</dbReference>
<comment type="caution">
    <text evidence="6">The sequence shown here is derived from an EMBL/GenBank/DDBJ whole genome shotgun (WGS) entry which is preliminary data.</text>
</comment>
<dbReference type="SUPFAM" id="SSF52833">
    <property type="entry name" value="Thioredoxin-like"/>
    <property type="match status" value="1"/>
</dbReference>
<organism evidence="6 7">
    <name type="scientific">Albidovulum denitrificans</name>
    <dbReference type="NCBI Taxonomy" id="404881"/>
    <lineage>
        <taxon>Bacteria</taxon>
        <taxon>Pseudomonadati</taxon>
        <taxon>Pseudomonadota</taxon>
        <taxon>Alphaproteobacteria</taxon>
        <taxon>Rhodobacterales</taxon>
        <taxon>Paracoccaceae</taxon>
        <taxon>Albidovulum</taxon>
    </lineage>
</organism>
<evidence type="ECO:0000259" key="5">
    <source>
        <dbReference type="PROSITE" id="PS51352"/>
    </source>
</evidence>
<dbReference type="Proteomes" id="UP000238338">
    <property type="component" value="Unassembled WGS sequence"/>
</dbReference>
<dbReference type="Gene3D" id="3.40.30.10">
    <property type="entry name" value="Glutaredoxin"/>
    <property type="match status" value="1"/>
</dbReference>
<accession>A0A2S8S5V5</accession>
<feature type="chain" id="PRO_5015404543" evidence="4">
    <location>
        <begin position="23"/>
        <end position="184"/>
    </location>
</feature>
<dbReference type="InterPro" id="IPR013740">
    <property type="entry name" value="Redoxin"/>
</dbReference>
<evidence type="ECO:0000313" key="6">
    <source>
        <dbReference type="EMBL" id="PQV56163.1"/>
    </source>
</evidence>
<reference evidence="6 7" key="1">
    <citation type="submission" date="2018-02" db="EMBL/GenBank/DDBJ databases">
        <title>Genomic Encyclopedia of Archaeal and Bacterial Type Strains, Phase II (KMG-II): from individual species to whole genera.</title>
        <authorList>
            <person name="Goeker M."/>
        </authorList>
    </citation>
    <scope>NUCLEOTIDE SEQUENCE [LARGE SCALE GENOMIC DNA]</scope>
    <source>
        <strain evidence="6 7">DSM 18921</strain>
    </source>
</reference>
<keyword evidence="2" id="KW-0201">Cytochrome c-type biogenesis</keyword>
<evidence type="ECO:0000256" key="1">
    <source>
        <dbReference type="ARBA" id="ARBA00004196"/>
    </source>
</evidence>
<dbReference type="InterPro" id="IPR050553">
    <property type="entry name" value="Thioredoxin_ResA/DsbE_sf"/>
</dbReference>
<keyword evidence="7" id="KW-1185">Reference proteome</keyword>
<dbReference type="GO" id="GO:0017004">
    <property type="term" value="P:cytochrome complex assembly"/>
    <property type="evidence" value="ECO:0007669"/>
    <property type="project" value="UniProtKB-KW"/>
</dbReference>
<dbReference type="GO" id="GO:0030313">
    <property type="term" value="C:cell envelope"/>
    <property type="evidence" value="ECO:0007669"/>
    <property type="project" value="UniProtKB-SubCell"/>
</dbReference>
<feature type="signal peptide" evidence="4">
    <location>
        <begin position="1"/>
        <end position="22"/>
    </location>
</feature>
<protein>
    <submittedName>
        <fullName evidence="6">Thiol-disulfide isomerase/thioredoxin</fullName>
    </submittedName>
</protein>
<dbReference type="PROSITE" id="PS00194">
    <property type="entry name" value="THIOREDOXIN_1"/>
    <property type="match status" value="1"/>
</dbReference>
<keyword evidence="6" id="KW-0413">Isomerase</keyword>
<proteinExistence type="predicted"/>